<dbReference type="InterPro" id="IPR023772">
    <property type="entry name" value="DNA-bd_HTH_TetR-type_CS"/>
</dbReference>
<organism evidence="4 5">
    <name type="scientific">Paenibacillus illinoisensis</name>
    <dbReference type="NCBI Taxonomy" id="59845"/>
    <lineage>
        <taxon>Bacteria</taxon>
        <taxon>Bacillati</taxon>
        <taxon>Bacillota</taxon>
        <taxon>Bacilli</taxon>
        <taxon>Bacillales</taxon>
        <taxon>Paenibacillaceae</taxon>
        <taxon>Paenibacillus</taxon>
    </lineage>
</organism>
<protein>
    <submittedName>
        <fullName evidence="4">Transcriptional regulator TetR family protein</fullName>
    </submittedName>
</protein>
<sequence>MSHDNKKEFTAEEKRGRPLDLSRNKVILETTLELLAEKGYDSLTIEAVAIQAKVGKGTIYRRWSSKMELVIEAAMLANPIEISINKLNRDQNLRGQLIDLLSLLFMQDNKKYQKAMNAICNALNEQLDQGMRDAFYWSYRNVITSILQPYVKEYQLTDDDIELIADIGPALVMYNNIYVRNQSNNVQYIERIVDKLMMPIVLKQV</sequence>
<dbReference type="Gene3D" id="1.10.10.60">
    <property type="entry name" value="Homeodomain-like"/>
    <property type="match status" value="1"/>
</dbReference>
<dbReference type="InterPro" id="IPR001647">
    <property type="entry name" value="HTH_TetR"/>
</dbReference>
<evidence type="ECO:0000313" key="4">
    <source>
        <dbReference type="EMBL" id="PYY27908.1"/>
    </source>
</evidence>
<dbReference type="Proteomes" id="UP000247459">
    <property type="component" value="Unassembled WGS sequence"/>
</dbReference>
<accession>A0A2W0CJA7</accession>
<comment type="caution">
    <text evidence="4">The sequence shown here is derived from an EMBL/GenBank/DDBJ whole genome shotgun (WGS) entry which is preliminary data.</text>
</comment>
<keyword evidence="1 2" id="KW-0238">DNA-binding</keyword>
<dbReference type="PANTHER" id="PTHR30055">
    <property type="entry name" value="HTH-TYPE TRANSCRIPTIONAL REGULATOR RUTR"/>
    <property type="match status" value="1"/>
</dbReference>
<dbReference type="AlphaFoldDB" id="A0A2W0CJA7"/>
<dbReference type="PROSITE" id="PS01081">
    <property type="entry name" value="HTH_TETR_1"/>
    <property type="match status" value="1"/>
</dbReference>
<dbReference type="PROSITE" id="PS50977">
    <property type="entry name" value="HTH_TETR_2"/>
    <property type="match status" value="1"/>
</dbReference>
<feature type="DNA-binding region" description="H-T-H motif" evidence="2">
    <location>
        <begin position="44"/>
        <end position="63"/>
    </location>
</feature>
<evidence type="ECO:0000259" key="3">
    <source>
        <dbReference type="PROSITE" id="PS50977"/>
    </source>
</evidence>
<name>A0A2W0CJA7_9BACL</name>
<dbReference type="OrthoDB" id="9796019at2"/>
<dbReference type="InterPro" id="IPR050109">
    <property type="entry name" value="HTH-type_TetR-like_transc_reg"/>
</dbReference>
<feature type="domain" description="HTH tetR-type" evidence="3">
    <location>
        <begin position="21"/>
        <end position="81"/>
    </location>
</feature>
<dbReference type="EMBL" id="PRLG01000021">
    <property type="protein sequence ID" value="PYY27908.1"/>
    <property type="molecule type" value="Genomic_DNA"/>
</dbReference>
<dbReference type="PANTHER" id="PTHR30055:SF148">
    <property type="entry name" value="TETR-FAMILY TRANSCRIPTIONAL REGULATOR"/>
    <property type="match status" value="1"/>
</dbReference>
<dbReference type="GO" id="GO:0000976">
    <property type="term" value="F:transcription cis-regulatory region binding"/>
    <property type="evidence" value="ECO:0007669"/>
    <property type="project" value="TreeGrafter"/>
</dbReference>
<dbReference type="SUPFAM" id="SSF46689">
    <property type="entry name" value="Homeodomain-like"/>
    <property type="match status" value="1"/>
</dbReference>
<dbReference type="Gene3D" id="1.10.357.10">
    <property type="entry name" value="Tetracycline Repressor, domain 2"/>
    <property type="match status" value="1"/>
</dbReference>
<gene>
    <name evidence="4" type="ORF">PIL02S_04581</name>
</gene>
<dbReference type="GO" id="GO:0003700">
    <property type="term" value="F:DNA-binding transcription factor activity"/>
    <property type="evidence" value="ECO:0007669"/>
    <property type="project" value="TreeGrafter"/>
</dbReference>
<evidence type="ECO:0000256" key="2">
    <source>
        <dbReference type="PROSITE-ProRule" id="PRU00335"/>
    </source>
</evidence>
<proteinExistence type="predicted"/>
<dbReference type="Pfam" id="PF00440">
    <property type="entry name" value="TetR_N"/>
    <property type="match status" value="1"/>
</dbReference>
<dbReference type="RefSeq" id="WP_110821542.1">
    <property type="nucleotide sequence ID" value="NZ_PRLG01000021.1"/>
</dbReference>
<evidence type="ECO:0000256" key="1">
    <source>
        <dbReference type="ARBA" id="ARBA00023125"/>
    </source>
</evidence>
<dbReference type="PRINTS" id="PR00455">
    <property type="entry name" value="HTHTETR"/>
</dbReference>
<dbReference type="InterPro" id="IPR009057">
    <property type="entry name" value="Homeodomain-like_sf"/>
</dbReference>
<reference evidence="4 5" key="1">
    <citation type="submission" date="2018-01" db="EMBL/GenBank/DDBJ databases">
        <title>Genome sequence of the PGP bacterium Paenibacillus illinoisensis E3.</title>
        <authorList>
            <person name="Rolli E."/>
            <person name="Marasco R."/>
            <person name="Bessem C."/>
            <person name="Michoud G."/>
            <person name="Gaiarsa S."/>
            <person name="Borin S."/>
            <person name="Daffonchio D."/>
        </authorList>
    </citation>
    <scope>NUCLEOTIDE SEQUENCE [LARGE SCALE GENOMIC DNA]</scope>
    <source>
        <strain evidence="4 5">E3</strain>
    </source>
</reference>
<evidence type="ECO:0000313" key="5">
    <source>
        <dbReference type="Proteomes" id="UP000247459"/>
    </source>
</evidence>